<dbReference type="InterPro" id="IPR029039">
    <property type="entry name" value="Flavoprotein-like_sf"/>
</dbReference>
<protein>
    <recommendedName>
        <fullName evidence="3">Flavodoxin family protein</fullName>
    </recommendedName>
</protein>
<feature type="region of interest" description="Disordered" evidence="1">
    <location>
        <begin position="1"/>
        <end position="46"/>
    </location>
</feature>
<dbReference type="Gene3D" id="3.40.50.360">
    <property type="match status" value="1"/>
</dbReference>
<proteinExistence type="predicted"/>
<feature type="compositionally biased region" description="Basic and acidic residues" evidence="1">
    <location>
        <begin position="7"/>
        <end position="18"/>
    </location>
</feature>
<dbReference type="AlphaFoldDB" id="A0AAT9HK55"/>
<reference evidence="2" key="1">
    <citation type="submission" date="2024-06" db="EMBL/GenBank/DDBJ databases">
        <authorList>
            <consortium name="consrtm"/>
            <person name="Uemura M."/>
            <person name="Terahara T."/>
        </authorList>
    </citation>
    <scope>NUCLEOTIDE SEQUENCE</scope>
    <source>
        <strain evidence="2">KM77-8</strain>
    </source>
</reference>
<name>A0AAT9HK55_9ACTN</name>
<accession>A0AAT9HK55</accession>
<reference evidence="2" key="2">
    <citation type="submission" date="2024-07" db="EMBL/GenBank/DDBJ databases">
        <title>Streptomyces haneummycinica sp. nov., a new antibiotic-producing actinobacterium isolated from marine sediment.</title>
        <authorList>
            <person name="Uemura M."/>
            <person name="Hamada M."/>
            <person name="Hirano S."/>
            <person name="Kobayashi K."/>
            <person name="Ohshiro T."/>
            <person name="Kobayashi T."/>
            <person name="Terahara T."/>
        </authorList>
    </citation>
    <scope>NUCLEOTIDE SEQUENCE</scope>
    <source>
        <strain evidence="2">KM77-8</strain>
    </source>
</reference>
<dbReference type="SUPFAM" id="SSF52218">
    <property type="entry name" value="Flavoproteins"/>
    <property type="match status" value="1"/>
</dbReference>
<gene>
    <name evidence="2" type="ORF">SHKM778_41380</name>
</gene>
<evidence type="ECO:0008006" key="3">
    <source>
        <dbReference type="Google" id="ProtNLM"/>
    </source>
</evidence>
<sequence>MILVEQDAPRPSRTDAGHRAIPVTPSQRDTDTARGGLRAPGPARQGRGVPTLLIVHHTPSPHCQAMFEAVLSGATDPEIENVQVVRRAALAATPADVLAADGYLLGTPANLGYMSGALKHFFDQVYYPCLDTTRGRPFGYYVHGGNDVTGAVRGIETVTTGLGWRRAAEAVTVTGEPDKADVERCWELGATLAAGLMD</sequence>
<evidence type="ECO:0000256" key="1">
    <source>
        <dbReference type="SAM" id="MobiDB-lite"/>
    </source>
</evidence>
<dbReference type="EMBL" id="AP035768">
    <property type="protein sequence ID" value="BFO17750.1"/>
    <property type="molecule type" value="Genomic_DNA"/>
</dbReference>
<organism evidence="2">
    <name type="scientific">Streptomyces haneummycinicus</name>
    <dbReference type="NCBI Taxonomy" id="3074435"/>
    <lineage>
        <taxon>Bacteria</taxon>
        <taxon>Bacillati</taxon>
        <taxon>Actinomycetota</taxon>
        <taxon>Actinomycetes</taxon>
        <taxon>Kitasatosporales</taxon>
        <taxon>Streptomycetaceae</taxon>
        <taxon>Streptomyces</taxon>
    </lineage>
</organism>
<evidence type="ECO:0000313" key="2">
    <source>
        <dbReference type="EMBL" id="BFO17750.1"/>
    </source>
</evidence>